<gene>
    <name evidence="1" type="ORF">V2W30_30135</name>
</gene>
<accession>A0ACD5AIY3</accession>
<evidence type="ECO:0000313" key="1">
    <source>
        <dbReference type="EMBL" id="WWQ67166.1"/>
    </source>
</evidence>
<protein>
    <submittedName>
        <fullName evidence="1">Uncharacterized protein</fullName>
    </submittedName>
</protein>
<name>A0ACD5AIY3_9ACTN</name>
<sequence>MTHTDSAARAIGPVGPEAPSPLAALVRHFTDLRDGTHGGHRDRPAKEGRFQEAAFLLDAPARQVLAEFNTHLLLNTGAVHATGLRRDQHGGSHATWNLTWPEQSRAGISPLTLHAHYGAGFHHPHLRGATVADWPLNVFTPEQADELVPTLRAIVAADLHNLVFQRDWRIVPALHAHPRPHHPQGPQPR</sequence>
<keyword evidence="2" id="KW-1185">Reference proteome</keyword>
<evidence type="ECO:0000313" key="2">
    <source>
        <dbReference type="Proteomes" id="UP001432251"/>
    </source>
</evidence>
<dbReference type="EMBL" id="CP146022">
    <property type="protein sequence ID" value="WWQ67166.1"/>
    <property type="molecule type" value="Genomic_DNA"/>
</dbReference>
<reference evidence="1" key="1">
    <citation type="journal article" date="2025" name="Int. J. Syst. Evol. Microbiol.">
        <title>Streptomyces citrinus sp. nov., with yellow diffusible pigment.</title>
        <authorList>
            <person name="He Y."/>
            <person name="Yang E."/>
            <person name="Xu J."/>
            <person name="Sun Y."/>
            <person name="Sun L."/>
        </authorList>
    </citation>
    <scope>NUCLEOTIDE SEQUENCE</scope>
    <source>
        <strain evidence="1">Q6</strain>
    </source>
</reference>
<dbReference type="Proteomes" id="UP001432251">
    <property type="component" value="Chromosome"/>
</dbReference>
<proteinExistence type="predicted"/>
<organism evidence="1 2">
    <name type="scientific">Streptomyces citrinus</name>
    <dbReference type="NCBI Taxonomy" id="3118173"/>
    <lineage>
        <taxon>Bacteria</taxon>
        <taxon>Bacillati</taxon>
        <taxon>Actinomycetota</taxon>
        <taxon>Actinomycetes</taxon>
        <taxon>Kitasatosporales</taxon>
        <taxon>Streptomycetaceae</taxon>
        <taxon>Streptomyces</taxon>
    </lineage>
</organism>